<evidence type="ECO:0000313" key="2">
    <source>
        <dbReference type="EMBL" id="KAI3426331.1"/>
    </source>
</evidence>
<proteinExistence type="predicted"/>
<keyword evidence="1" id="KW-0812">Transmembrane</keyword>
<evidence type="ECO:0000256" key="1">
    <source>
        <dbReference type="SAM" id="Phobius"/>
    </source>
</evidence>
<reference evidence="2" key="1">
    <citation type="journal article" date="2019" name="Plant J.">
        <title>Chlorella vulgaris genome assembly and annotation reveals the molecular basis for metabolic acclimation to high light conditions.</title>
        <authorList>
            <person name="Cecchin M."/>
            <person name="Marcolungo L."/>
            <person name="Rossato M."/>
            <person name="Girolomoni L."/>
            <person name="Cosentino E."/>
            <person name="Cuine S."/>
            <person name="Li-Beisson Y."/>
            <person name="Delledonne M."/>
            <person name="Ballottari M."/>
        </authorList>
    </citation>
    <scope>NUCLEOTIDE SEQUENCE</scope>
    <source>
        <strain evidence="2">211/11P</strain>
    </source>
</reference>
<accession>A0A9D4YUC5</accession>
<organism evidence="2 3">
    <name type="scientific">Chlorella vulgaris</name>
    <name type="common">Green alga</name>
    <dbReference type="NCBI Taxonomy" id="3077"/>
    <lineage>
        <taxon>Eukaryota</taxon>
        <taxon>Viridiplantae</taxon>
        <taxon>Chlorophyta</taxon>
        <taxon>core chlorophytes</taxon>
        <taxon>Trebouxiophyceae</taxon>
        <taxon>Chlorellales</taxon>
        <taxon>Chlorellaceae</taxon>
        <taxon>Chlorella clade</taxon>
        <taxon>Chlorella</taxon>
    </lineage>
</organism>
<keyword evidence="1" id="KW-1133">Transmembrane helix</keyword>
<keyword evidence="1" id="KW-0472">Membrane</keyword>
<dbReference type="Proteomes" id="UP001055712">
    <property type="component" value="Unassembled WGS sequence"/>
</dbReference>
<protein>
    <recommendedName>
        <fullName evidence="4">TLC domain-containing protein</fullName>
    </recommendedName>
</protein>
<feature type="transmembrane region" description="Helical" evidence="1">
    <location>
        <begin position="193"/>
        <end position="218"/>
    </location>
</feature>
<keyword evidence="3" id="KW-1185">Reference proteome</keyword>
<feature type="transmembrane region" description="Helical" evidence="1">
    <location>
        <begin position="64"/>
        <end position="84"/>
    </location>
</feature>
<feature type="transmembrane region" description="Helical" evidence="1">
    <location>
        <begin position="238"/>
        <end position="255"/>
    </location>
</feature>
<dbReference type="AlphaFoldDB" id="A0A9D4YUC5"/>
<evidence type="ECO:0000313" key="3">
    <source>
        <dbReference type="Proteomes" id="UP001055712"/>
    </source>
</evidence>
<evidence type="ECO:0008006" key="4">
    <source>
        <dbReference type="Google" id="ProtNLM"/>
    </source>
</evidence>
<name>A0A9D4YUC5_CHLVU</name>
<reference evidence="2" key="2">
    <citation type="submission" date="2020-11" db="EMBL/GenBank/DDBJ databases">
        <authorList>
            <person name="Cecchin M."/>
            <person name="Marcolungo L."/>
            <person name="Rossato M."/>
            <person name="Girolomoni L."/>
            <person name="Cosentino E."/>
            <person name="Cuine S."/>
            <person name="Li-Beisson Y."/>
            <person name="Delledonne M."/>
            <person name="Ballottari M."/>
        </authorList>
    </citation>
    <scope>NUCLEOTIDE SEQUENCE</scope>
    <source>
        <strain evidence="2">211/11P</strain>
        <tissue evidence="2">Whole cell</tissue>
    </source>
</reference>
<gene>
    <name evidence="2" type="ORF">D9Q98_008704</name>
</gene>
<comment type="caution">
    <text evidence="2">The sequence shown here is derived from an EMBL/GenBank/DDBJ whole genome shotgun (WGS) entry which is preliminary data.</text>
</comment>
<sequence>MARDAALWLTPGQQDEWVDSKKQVAFHIFASFIAWTIISRVSMRILNRKAKPIKDPGNQALLRYGATSATHAIISLLASLYILMRRDLSHCGAQAFCHDNLSARLWCMHAGYALYEFLFWQNCSSLVKPWNEMVLLHNVVWILQAVASLLYPCRLSLVLLPLQEMLQVATLVDCVRRFMSIYGAPWHMRFKTLLLFMVVFSAKAVGGAALTAFTFYWLRKFSVWTLQLPEGMSSVNQVYGIIFLAGSCINFMIYLKWAGAAVDMTNNLVAAVQGQNKKEQDAAAALSYKAAATGNRKKKDRRR</sequence>
<dbReference type="EMBL" id="SIDB01000011">
    <property type="protein sequence ID" value="KAI3426331.1"/>
    <property type="molecule type" value="Genomic_DNA"/>
</dbReference>
<feature type="transmembrane region" description="Helical" evidence="1">
    <location>
        <begin position="24"/>
        <end position="43"/>
    </location>
</feature>